<evidence type="ECO:0000313" key="8">
    <source>
        <dbReference type="Proteomes" id="UP000005306"/>
    </source>
</evidence>
<sequence length="312" mass="35837">MINRNSRIFITGHKGLVGSAIYRKLKAKGYTNLLIADRKKLDLTNQIKVIKFLKKKKPDFIFIAAAKVGGIYYNLKYKADFITENLQIQTNLIHGAYKCGIKDLIFLGSSCVYPKNCKQPIKETYLLSGKLEETNDAYAIAKIAGIKMCQSYNEQYKTKYKCLMPTNTYGPNDNYDKNNSHFIPALIKKIHKLKLSKKNTVILWGNGKAKREVIHVDDIAEACIFFMKKKTEHFLINIGTGKDYSIKYYLEFIAKVILGNKKIKIKYDKTKPNGSPRKVMDISLAKKYGWKSKMSLITSIRNTHKSFVRENF</sequence>
<keyword evidence="5" id="KW-0511">Multifunctional enzyme</keyword>
<feature type="binding site" evidence="5">
    <location>
        <position position="204"/>
    </location>
    <ligand>
        <name>substrate</name>
    </ligand>
</feature>
<dbReference type="PANTHER" id="PTHR43238:SF1">
    <property type="entry name" value="GDP-L-FUCOSE SYNTHASE"/>
    <property type="match status" value="1"/>
</dbReference>
<feature type="domain" description="NAD-dependent epimerase/dehydratase" evidence="6">
    <location>
        <begin position="8"/>
        <end position="239"/>
    </location>
</feature>
<accession>Q1V1Y2</accession>
<dbReference type="GO" id="GO:0016853">
    <property type="term" value="F:isomerase activity"/>
    <property type="evidence" value="ECO:0007669"/>
    <property type="project" value="UniProtKB-KW"/>
</dbReference>
<feature type="active site" description="Proton donor/acceptor" evidence="5">
    <location>
        <position position="138"/>
    </location>
</feature>
<dbReference type="GO" id="GO:0070401">
    <property type="term" value="F:NADP+ binding"/>
    <property type="evidence" value="ECO:0007669"/>
    <property type="project" value="UniProtKB-UniRule"/>
</dbReference>
<dbReference type="PANTHER" id="PTHR43238">
    <property type="entry name" value="GDP-L-FUCOSE SYNTHASE"/>
    <property type="match status" value="1"/>
</dbReference>
<dbReference type="InterPro" id="IPR001509">
    <property type="entry name" value="Epimerase_deHydtase"/>
</dbReference>
<feature type="site" description="Important for catalytic activity" evidence="5">
    <location>
        <position position="109"/>
    </location>
</feature>
<keyword evidence="3 5" id="KW-0560">Oxidoreductase</keyword>
<evidence type="ECO:0000313" key="7">
    <source>
        <dbReference type="EMBL" id="EAS84746.1"/>
    </source>
</evidence>
<name>Q1V1Y2_PELU1</name>
<dbReference type="RefSeq" id="WP_006997333.1">
    <property type="nucleotide sequence ID" value="NZ_CH724130.1"/>
</dbReference>
<comment type="similarity">
    <text evidence="1 5">Belongs to the NAD(P)-dependent epimerase/dehydratase family. Fucose synthase subfamily.</text>
</comment>
<comment type="pathway">
    <text evidence="5">Nucleotide-sugar biosynthesis; GDP-L-fucose biosynthesis via de novo pathway; GDP-L-fucose from GDP-alpha-D-mannose: step 2/2.</text>
</comment>
<feature type="binding site" evidence="5">
    <location>
        <begin position="107"/>
        <end position="110"/>
    </location>
    <ligand>
        <name>NADP(+)</name>
        <dbReference type="ChEBI" id="CHEBI:58349"/>
    </ligand>
</feature>
<evidence type="ECO:0000256" key="5">
    <source>
        <dbReference type="HAMAP-Rule" id="MF_00956"/>
    </source>
</evidence>
<evidence type="ECO:0000256" key="2">
    <source>
        <dbReference type="ARBA" id="ARBA00022857"/>
    </source>
</evidence>
<reference evidence="7 8" key="1">
    <citation type="submission" date="2006-04" db="EMBL/GenBank/DDBJ databases">
        <authorList>
            <person name="Giovannoni S.J."/>
            <person name="Cho J.-C."/>
            <person name="Ferriera S."/>
            <person name="Johnson J."/>
            <person name="Kravitz S."/>
            <person name="Halpern A."/>
            <person name="Remington K."/>
            <person name="Beeson K."/>
            <person name="Tran B."/>
            <person name="Rogers Y.-H."/>
            <person name="Friedman R."/>
            <person name="Venter J.C."/>
        </authorList>
    </citation>
    <scope>NUCLEOTIDE SEQUENCE [LARGE SCALE GENOMIC DNA]</scope>
    <source>
        <strain evidence="7 8">HTCC1002</strain>
    </source>
</reference>
<feature type="binding site" evidence="5">
    <location>
        <position position="211"/>
    </location>
    <ligand>
        <name>substrate</name>
    </ligand>
</feature>
<dbReference type="SUPFAM" id="SSF51735">
    <property type="entry name" value="NAD(P)-binding Rossmann-fold domains"/>
    <property type="match status" value="1"/>
</dbReference>
<comment type="function">
    <text evidence="5">Catalyzes the two-step NADP-dependent conversion of GDP-4-dehydro-6-deoxy-D-mannose to GDP-fucose, involving an epimerase and a reductase reaction.</text>
</comment>
<dbReference type="InterPro" id="IPR036291">
    <property type="entry name" value="NAD(P)-bd_dom_sf"/>
</dbReference>
<dbReference type="Gene3D" id="3.90.25.10">
    <property type="entry name" value="UDP-galactose 4-epimerase, domain 1"/>
    <property type="match status" value="1"/>
</dbReference>
<evidence type="ECO:0000256" key="3">
    <source>
        <dbReference type="ARBA" id="ARBA00023002"/>
    </source>
</evidence>
<dbReference type="GO" id="GO:0050577">
    <property type="term" value="F:GDP-L-fucose synthase activity"/>
    <property type="evidence" value="ECO:0007669"/>
    <property type="project" value="UniProtKB-UniRule"/>
</dbReference>
<keyword evidence="2 5" id="KW-0521">NADP</keyword>
<organism evidence="7 8">
    <name type="scientific">Pelagibacter ubique (strain HTCC1002)</name>
    <dbReference type="NCBI Taxonomy" id="314261"/>
    <lineage>
        <taxon>Bacteria</taxon>
        <taxon>Pseudomonadati</taxon>
        <taxon>Pseudomonadota</taxon>
        <taxon>Alphaproteobacteria</taxon>
        <taxon>Candidatus Pelagibacterales</taxon>
        <taxon>Candidatus Pelagibacteraceae</taxon>
        <taxon>Candidatus Pelagibacter</taxon>
    </lineage>
</organism>
<protein>
    <recommendedName>
        <fullName evidence="5">GDP-L-fucose synthase</fullName>
        <ecNumber evidence="5">1.1.1.271</ecNumber>
    </recommendedName>
    <alternativeName>
        <fullName evidence="5">GDP-4-keto-6-deoxy-D-mannose-3,5-epimerase-4-reductase</fullName>
    </alternativeName>
</protein>
<comment type="caution">
    <text evidence="7">The sequence shown here is derived from an EMBL/GenBank/DDBJ whole genome shotgun (WGS) entry which is preliminary data.</text>
</comment>
<feature type="binding site" evidence="5">
    <location>
        <begin position="12"/>
        <end position="18"/>
    </location>
    <ligand>
        <name>NADP(+)</name>
        <dbReference type="ChEBI" id="CHEBI:58349"/>
    </ligand>
</feature>
<feature type="site" description="Important for catalytic activity" evidence="5">
    <location>
        <position position="111"/>
    </location>
</feature>
<feature type="binding site" evidence="5">
    <location>
        <position position="142"/>
    </location>
    <ligand>
        <name>NADP(+)</name>
        <dbReference type="ChEBI" id="CHEBI:58349"/>
    </ligand>
</feature>
<feature type="binding site" evidence="5">
    <location>
        <position position="181"/>
    </location>
    <ligand>
        <name>NADP(+)</name>
        <dbReference type="ChEBI" id="CHEBI:58349"/>
    </ligand>
</feature>
<dbReference type="Pfam" id="PF01370">
    <property type="entry name" value="Epimerase"/>
    <property type="match status" value="1"/>
</dbReference>
<dbReference type="Gene3D" id="3.40.50.720">
    <property type="entry name" value="NAD(P)-binding Rossmann-like Domain"/>
    <property type="match status" value="1"/>
</dbReference>
<comment type="caution">
    <text evidence="5">Lacks conserved residue(s) required for the propagation of feature annotation.</text>
</comment>
<gene>
    <name evidence="5" type="primary">fcl</name>
    <name evidence="7" type="ORF">PU1002_03476</name>
</gene>
<dbReference type="InterPro" id="IPR028614">
    <property type="entry name" value="GDP_fucose/colitose_synth"/>
</dbReference>
<keyword evidence="4 5" id="KW-0413">Isomerase</keyword>
<dbReference type="CDD" id="cd05239">
    <property type="entry name" value="GDP_FS_SDR_e"/>
    <property type="match status" value="1"/>
</dbReference>
<evidence type="ECO:0000256" key="1">
    <source>
        <dbReference type="ARBA" id="ARBA00005959"/>
    </source>
</evidence>
<feature type="binding site" evidence="5">
    <location>
        <position position="189"/>
    </location>
    <ligand>
        <name>substrate</name>
    </ligand>
</feature>
<dbReference type="EMBL" id="AAPV01000001">
    <property type="protein sequence ID" value="EAS84746.1"/>
    <property type="molecule type" value="Genomic_DNA"/>
</dbReference>
<dbReference type="AlphaFoldDB" id="Q1V1Y2"/>
<dbReference type="HAMAP" id="MF_00956">
    <property type="entry name" value="GDP_fucose_synth"/>
    <property type="match status" value="1"/>
</dbReference>
<evidence type="ECO:0000256" key="4">
    <source>
        <dbReference type="ARBA" id="ARBA00023235"/>
    </source>
</evidence>
<dbReference type="GO" id="GO:0042351">
    <property type="term" value="P:'de novo' GDP-L-fucose biosynthetic process"/>
    <property type="evidence" value="ECO:0007669"/>
    <property type="project" value="UniProtKB-UniRule"/>
</dbReference>
<comment type="catalytic activity">
    <reaction evidence="5">
        <text>GDP-beta-L-fucose + NADP(+) = GDP-4-dehydro-alpha-D-rhamnose + NADPH + H(+)</text>
        <dbReference type="Rhea" id="RHEA:18885"/>
        <dbReference type="ChEBI" id="CHEBI:15378"/>
        <dbReference type="ChEBI" id="CHEBI:57273"/>
        <dbReference type="ChEBI" id="CHEBI:57783"/>
        <dbReference type="ChEBI" id="CHEBI:57964"/>
        <dbReference type="ChEBI" id="CHEBI:58349"/>
        <dbReference type="EC" id="1.1.1.271"/>
    </reaction>
</comment>
<dbReference type="Proteomes" id="UP000005306">
    <property type="component" value="Unassembled WGS sequence"/>
</dbReference>
<dbReference type="HOGENOM" id="CLU_007383_18_0_5"/>
<proteinExistence type="inferred from homology"/>
<dbReference type="UniPathway" id="UPA00128">
    <property type="reaction ID" value="UER00191"/>
</dbReference>
<evidence type="ECO:0000259" key="6">
    <source>
        <dbReference type="Pfam" id="PF01370"/>
    </source>
</evidence>
<dbReference type="EC" id="1.1.1.271" evidence="5"/>